<feature type="region of interest" description="Disordered" evidence="1">
    <location>
        <begin position="1"/>
        <end position="43"/>
    </location>
</feature>
<evidence type="ECO:0008006" key="4">
    <source>
        <dbReference type="Google" id="ProtNLM"/>
    </source>
</evidence>
<dbReference type="Gene3D" id="3.40.50.300">
    <property type="entry name" value="P-loop containing nucleotide triphosphate hydrolases"/>
    <property type="match status" value="2"/>
</dbReference>
<gene>
    <name evidence="2" type="ORF">JK358_37325</name>
</gene>
<comment type="caution">
    <text evidence="2">The sequence shown here is derived from an EMBL/GenBank/DDBJ whole genome shotgun (WGS) entry which is preliminary data.</text>
</comment>
<organism evidence="2 3">
    <name type="scientific">Nocardia acididurans</name>
    <dbReference type="NCBI Taxonomy" id="2802282"/>
    <lineage>
        <taxon>Bacteria</taxon>
        <taxon>Bacillati</taxon>
        <taxon>Actinomycetota</taxon>
        <taxon>Actinomycetes</taxon>
        <taxon>Mycobacteriales</taxon>
        <taxon>Nocardiaceae</taxon>
        <taxon>Nocardia</taxon>
    </lineage>
</organism>
<accession>A0ABS1MID1</accession>
<protein>
    <recommendedName>
        <fullName evidence="4">ATP/GTP-binding protein</fullName>
    </recommendedName>
</protein>
<dbReference type="InterPro" id="IPR051162">
    <property type="entry name" value="T4SS_component"/>
</dbReference>
<evidence type="ECO:0000313" key="2">
    <source>
        <dbReference type="EMBL" id="MBL1080074.1"/>
    </source>
</evidence>
<name>A0ABS1MID1_9NOCA</name>
<dbReference type="EMBL" id="JAERRJ010000024">
    <property type="protein sequence ID" value="MBL1080074.1"/>
    <property type="molecule type" value="Genomic_DNA"/>
</dbReference>
<reference evidence="2 3" key="1">
    <citation type="submission" date="2021-01" db="EMBL/GenBank/DDBJ databases">
        <title>WGS of actinomycetes isolated from Thailand.</title>
        <authorList>
            <person name="Thawai C."/>
        </authorList>
    </citation>
    <scope>NUCLEOTIDE SEQUENCE [LARGE SCALE GENOMIC DNA]</scope>
    <source>
        <strain evidence="2 3">LPG 2</strain>
    </source>
</reference>
<evidence type="ECO:0000256" key="1">
    <source>
        <dbReference type="SAM" id="MobiDB-lite"/>
    </source>
</evidence>
<dbReference type="PANTHER" id="PTHR30121:SF12">
    <property type="entry name" value="TYPE IV SECRETION SYSTEM PROTEIN CAGE"/>
    <property type="match status" value="1"/>
</dbReference>
<feature type="compositionally biased region" description="Low complexity" evidence="1">
    <location>
        <begin position="24"/>
        <end position="40"/>
    </location>
</feature>
<sequence length="615" mass="65147">MKRPRRHLAKTARRKTAAVTSRVPAKSAAPQAKSARKSSQGFGTRLLSQAERSRAEQAACTGNVVAAGWARFRLWTDDSRRHAAVARATGQDPRTGKATKQAKSKSGKARVRVTHRGVEGPGGGLSRSVGRHPEFRATTAQVAGLWPWCVGAGAPVIGTPLGRHLDSGEPVCFDPMNWFSRGRFITAPSLFVLGLNGFGKSSLVRRIVLGGIAQGITPLVLADVKPDYRDTIAMCGGQVIDLGYGHGRINPLDPGVMGNALARLRAGGHTAAAASLDAEIRARHTTLVAGLVELVRGERIRDFEDTLISTALRILFTPSTEGGRGHTIDAPPILDDLAEVIAAGGAELMLDAAAANPDQYQAAIIDLRRSLRALTQGPFGTVFNGPTTVPIDVDSVGVCIDVSHIPKGDKKLKAAAMLVCWSAGFGAVEALNLLAELGLEKQRYFQVVMDELWQVLGLGEFMIARVDELTRLQRSLGVALIMISHSIRDLQALGASKDRAVGFLERARAKILGPLPADELAALDGTVKLTGEETAMVTSWSAPQALTGEPIRAGQAPPIAAGVGKFLLKVSEDRSPGIPFLMELTDIERESGIHDTSAIFSSFGDPAGADGRLAS</sequence>
<dbReference type="InterPro" id="IPR027417">
    <property type="entry name" value="P-loop_NTPase"/>
</dbReference>
<evidence type="ECO:0000313" key="3">
    <source>
        <dbReference type="Proteomes" id="UP000602198"/>
    </source>
</evidence>
<dbReference type="SUPFAM" id="SSF52540">
    <property type="entry name" value="P-loop containing nucleoside triphosphate hydrolases"/>
    <property type="match status" value="1"/>
</dbReference>
<feature type="compositionally biased region" description="Basic residues" evidence="1">
    <location>
        <begin position="1"/>
        <end position="16"/>
    </location>
</feature>
<dbReference type="PANTHER" id="PTHR30121">
    <property type="entry name" value="UNCHARACTERIZED PROTEIN YJGR-RELATED"/>
    <property type="match status" value="1"/>
</dbReference>
<dbReference type="RefSeq" id="WP_201958215.1">
    <property type="nucleotide sequence ID" value="NZ_JAERRJ010000024.1"/>
</dbReference>
<proteinExistence type="predicted"/>
<dbReference type="Proteomes" id="UP000602198">
    <property type="component" value="Unassembled WGS sequence"/>
</dbReference>
<keyword evidence="3" id="KW-1185">Reference proteome</keyword>
<feature type="compositionally biased region" description="Basic residues" evidence="1">
    <location>
        <begin position="100"/>
        <end position="115"/>
    </location>
</feature>
<feature type="region of interest" description="Disordered" evidence="1">
    <location>
        <begin position="86"/>
        <end position="130"/>
    </location>
</feature>